<evidence type="ECO:0000313" key="7">
    <source>
        <dbReference type="EMBL" id="RAW34191.1"/>
    </source>
</evidence>
<dbReference type="GO" id="GO:0003676">
    <property type="term" value="F:nucleic acid binding"/>
    <property type="evidence" value="ECO:0007669"/>
    <property type="project" value="InterPro"/>
</dbReference>
<evidence type="ECO:0000259" key="1">
    <source>
        <dbReference type="Pfam" id="PF17921"/>
    </source>
</evidence>
<protein>
    <recommendedName>
        <fullName evidence="1">Integrase zinc-binding domain-containing protein</fullName>
    </recommendedName>
</protein>
<dbReference type="FunFam" id="1.10.340.70:FF:000001">
    <property type="entry name" value="Retrovirus-related Pol polyprotein from transposon gypsy-like Protein"/>
    <property type="match status" value="1"/>
</dbReference>
<proteinExistence type="predicted"/>
<evidence type="ECO:0000313" key="3">
    <source>
        <dbReference type="EMBL" id="KAG2933375.1"/>
    </source>
</evidence>
<dbReference type="PANTHER" id="PTHR37984">
    <property type="entry name" value="PROTEIN CBG26694"/>
    <property type="match status" value="1"/>
</dbReference>
<feature type="domain" description="Integrase zinc-binding" evidence="1">
    <location>
        <begin position="171"/>
        <end position="225"/>
    </location>
</feature>
<dbReference type="EMBL" id="RCMI01000115">
    <property type="protein sequence ID" value="KAG2933375.1"/>
    <property type="molecule type" value="Genomic_DNA"/>
</dbReference>
<dbReference type="EMBL" id="MJFZ01000209">
    <property type="protein sequence ID" value="RAW34191.1"/>
    <property type="molecule type" value="Genomic_DNA"/>
</dbReference>
<dbReference type="InterPro" id="IPR050951">
    <property type="entry name" value="Retrovirus_Pol_polyprotein"/>
</dbReference>
<dbReference type="SUPFAM" id="SSF53098">
    <property type="entry name" value="Ribonuclease H-like"/>
    <property type="match status" value="1"/>
</dbReference>
<dbReference type="Proteomes" id="UP000251314">
    <property type="component" value="Unassembled WGS sequence"/>
</dbReference>
<name>A0A329SC02_9STRA</name>
<dbReference type="Proteomes" id="UP000736787">
    <property type="component" value="Unassembled WGS sequence"/>
</dbReference>
<evidence type="ECO:0000313" key="5">
    <source>
        <dbReference type="EMBL" id="KAG2989476.1"/>
    </source>
</evidence>
<reference evidence="7 8" key="1">
    <citation type="submission" date="2018-01" db="EMBL/GenBank/DDBJ databases">
        <title>Draft genome of the strawberry crown rot pathogen Phytophthora cactorum.</title>
        <authorList>
            <person name="Armitage A.D."/>
            <person name="Lysoe E."/>
            <person name="Nellist C.F."/>
            <person name="Harrison R.J."/>
            <person name="Brurberg M.B."/>
        </authorList>
    </citation>
    <scope>NUCLEOTIDE SEQUENCE [LARGE SCALE GENOMIC DNA]</scope>
    <source>
        <strain evidence="7 8">10300</strain>
    </source>
</reference>
<organism evidence="7 8">
    <name type="scientific">Phytophthora cactorum</name>
    <dbReference type="NCBI Taxonomy" id="29920"/>
    <lineage>
        <taxon>Eukaryota</taxon>
        <taxon>Sar</taxon>
        <taxon>Stramenopiles</taxon>
        <taxon>Oomycota</taxon>
        <taxon>Peronosporomycetes</taxon>
        <taxon>Peronosporales</taxon>
        <taxon>Peronosporaceae</taxon>
        <taxon>Phytophthora</taxon>
    </lineage>
</organism>
<dbReference type="Gene3D" id="3.30.420.10">
    <property type="entry name" value="Ribonuclease H-like superfamily/Ribonuclease H"/>
    <property type="match status" value="1"/>
</dbReference>
<keyword evidence="8" id="KW-1185">Reference proteome</keyword>
<evidence type="ECO:0000313" key="4">
    <source>
        <dbReference type="EMBL" id="KAG2947168.1"/>
    </source>
</evidence>
<dbReference type="Proteomes" id="UP000760860">
    <property type="component" value="Unassembled WGS sequence"/>
</dbReference>
<dbReference type="Proteomes" id="UP000735874">
    <property type="component" value="Unassembled WGS sequence"/>
</dbReference>
<dbReference type="Proteomes" id="UP000697107">
    <property type="component" value="Unassembled WGS sequence"/>
</dbReference>
<gene>
    <name evidence="7" type="ORF">PC110_g9462</name>
    <name evidence="2" type="ORF">PC113_g7252</name>
    <name evidence="3" type="ORF">PC115_g5509</name>
    <name evidence="4" type="ORF">PC117_g7026</name>
    <name evidence="5" type="ORF">PC118_g6150</name>
    <name evidence="6" type="ORF">PC129_g5178</name>
</gene>
<dbReference type="EMBL" id="RCMK01000139">
    <property type="protein sequence ID" value="KAG2947168.1"/>
    <property type="molecule type" value="Genomic_DNA"/>
</dbReference>
<dbReference type="EMBL" id="RCMG01000157">
    <property type="protein sequence ID" value="KAG2861332.1"/>
    <property type="molecule type" value="Genomic_DNA"/>
</dbReference>
<dbReference type="Gene3D" id="1.10.340.70">
    <property type="match status" value="1"/>
</dbReference>
<dbReference type="InterPro" id="IPR041588">
    <property type="entry name" value="Integrase_H2C2"/>
</dbReference>
<dbReference type="InterPro" id="IPR012337">
    <property type="entry name" value="RNaseH-like_sf"/>
</dbReference>
<dbReference type="AlphaFoldDB" id="A0A329SC02"/>
<evidence type="ECO:0000313" key="8">
    <source>
        <dbReference type="Proteomes" id="UP000251314"/>
    </source>
</evidence>
<dbReference type="OrthoDB" id="124182at2759"/>
<dbReference type="VEuPathDB" id="FungiDB:PC110_g9462"/>
<evidence type="ECO:0000313" key="6">
    <source>
        <dbReference type="EMBL" id="KAG3224151.1"/>
    </source>
</evidence>
<sequence>MELSNLQFKVHHKPGTAMGHVDGLSRLKTGQVNSLRMADLLNPVEPVDVVPDSVGAPPEPLVEYACRGEPEIQRDAAEEEKEAETADDGHVSPVDVFRLDVEQFKAEQEQVSWVKDLVAFLQDGALPVDPFLRARVVRMAPRYVVTDGLLRRYVNLPARVGPARTLAVPVVPPSYVATILHYCHAVLLSSHLGLTKTTEKVKRLVYWPGWRKDVVEYLKECNKCGSGKGPQPSRAGVMLIMPVIDLAGPFDLLVVDAIGPLSETDSGNRYISVLVDYFTRWAEAFAVRRLDSVTFVEIW</sequence>
<dbReference type="Proteomes" id="UP000774804">
    <property type="component" value="Unassembled WGS sequence"/>
</dbReference>
<reference evidence="2" key="2">
    <citation type="submission" date="2018-10" db="EMBL/GenBank/DDBJ databases">
        <title>Effector identification in a new, highly contiguous assembly of the strawberry crown rot pathogen Phytophthora cactorum.</title>
        <authorList>
            <person name="Armitage A.D."/>
            <person name="Nellist C.F."/>
            <person name="Bates H."/>
            <person name="Vickerstaff R.J."/>
            <person name="Harrison R.J."/>
        </authorList>
    </citation>
    <scope>NUCLEOTIDE SEQUENCE</scope>
    <source>
        <strain evidence="2">15-7</strain>
        <strain evidence="3">4032</strain>
        <strain evidence="4">4040</strain>
        <strain evidence="5">P415</strain>
        <strain evidence="6">P421</strain>
    </source>
</reference>
<dbReference type="EMBL" id="RCML01000133">
    <property type="protein sequence ID" value="KAG2989476.1"/>
    <property type="molecule type" value="Genomic_DNA"/>
</dbReference>
<dbReference type="EMBL" id="RCMV01000121">
    <property type="protein sequence ID" value="KAG3224151.1"/>
    <property type="molecule type" value="Genomic_DNA"/>
</dbReference>
<dbReference type="InterPro" id="IPR036397">
    <property type="entry name" value="RNaseH_sf"/>
</dbReference>
<comment type="caution">
    <text evidence="7">The sequence shown here is derived from an EMBL/GenBank/DDBJ whole genome shotgun (WGS) entry which is preliminary data.</text>
</comment>
<dbReference type="PANTHER" id="PTHR37984:SF5">
    <property type="entry name" value="PROTEIN NYNRIN-LIKE"/>
    <property type="match status" value="1"/>
</dbReference>
<dbReference type="Pfam" id="PF17921">
    <property type="entry name" value="Integrase_H2C2"/>
    <property type="match status" value="1"/>
</dbReference>
<evidence type="ECO:0000313" key="2">
    <source>
        <dbReference type="EMBL" id="KAG2861332.1"/>
    </source>
</evidence>
<accession>A0A329SC02</accession>